<reference evidence="4 5" key="1">
    <citation type="submission" date="2017-09" db="EMBL/GenBank/DDBJ databases">
        <title>Depth-based differentiation of microbial function through sediment-hosted aquifers and enrichment of novel symbionts in the deep terrestrial subsurface.</title>
        <authorList>
            <person name="Probst A.J."/>
            <person name="Ladd B."/>
            <person name="Jarett J.K."/>
            <person name="Geller-Mcgrath D.E."/>
            <person name="Sieber C.M."/>
            <person name="Emerson J.B."/>
            <person name="Anantharaman K."/>
            <person name="Thomas B.C."/>
            <person name="Malmstrom R."/>
            <person name="Stieglmeier M."/>
            <person name="Klingl A."/>
            <person name="Woyke T."/>
            <person name="Ryan C.M."/>
            <person name="Banfield J.F."/>
        </authorList>
    </citation>
    <scope>NUCLEOTIDE SEQUENCE [LARGE SCALE GENOMIC DNA]</scope>
    <source>
        <strain evidence="4">CG11_big_fil_rev_8_21_14_0_20_45_26</strain>
    </source>
</reference>
<evidence type="ECO:0000259" key="3">
    <source>
        <dbReference type="Pfam" id="PF13579"/>
    </source>
</evidence>
<dbReference type="Gene3D" id="3.40.50.2000">
    <property type="entry name" value="Glycogen Phosphorylase B"/>
    <property type="match status" value="2"/>
</dbReference>
<evidence type="ECO:0000313" key="5">
    <source>
        <dbReference type="Proteomes" id="UP000230859"/>
    </source>
</evidence>
<dbReference type="Pfam" id="PF13579">
    <property type="entry name" value="Glyco_trans_4_4"/>
    <property type="match status" value="1"/>
</dbReference>
<dbReference type="PANTHER" id="PTHR46401">
    <property type="entry name" value="GLYCOSYLTRANSFERASE WBBK-RELATED"/>
    <property type="match status" value="1"/>
</dbReference>
<gene>
    <name evidence="4" type="ORF">COV74_06580</name>
</gene>
<feature type="domain" description="Glycosyl transferase family 1" evidence="2">
    <location>
        <begin position="254"/>
        <end position="413"/>
    </location>
</feature>
<dbReference type="PANTHER" id="PTHR46401:SF2">
    <property type="entry name" value="GLYCOSYLTRANSFERASE WBBK-RELATED"/>
    <property type="match status" value="1"/>
</dbReference>
<dbReference type="Pfam" id="PF00534">
    <property type="entry name" value="Glycos_transf_1"/>
    <property type="match status" value="1"/>
</dbReference>
<feature type="domain" description="Glycosyltransferase subfamily 4-like N-terminal" evidence="3">
    <location>
        <begin position="60"/>
        <end position="230"/>
    </location>
</feature>
<protein>
    <recommendedName>
        <fullName evidence="6">Glycosyltransferase WbuB</fullName>
    </recommendedName>
</protein>
<evidence type="ECO:0000256" key="1">
    <source>
        <dbReference type="ARBA" id="ARBA00022679"/>
    </source>
</evidence>
<dbReference type="AlphaFoldDB" id="A0A2H0LNI1"/>
<dbReference type="InterPro" id="IPR001296">
    <property type="entry name" value="Glyco_trans_1"/>
</dbReference>
<proteinExistence type="predicted"/>
<dbReference type="GO" id="GO:0009103">
    <property type="term" value="P:lipopolysaccharide biosynthetic process"/>
    <property type="evidence" value="ECO:0007669"/>
    <property type="project" value="TreeGrafter"/>
</dbReference>
<sequence length="437" mass="47955">MPGNGRSRPAAGLGSVSMGRHCTQAGISIQANLGRGKEMKRILIVDRYFYPDLQATAVLLTDLASHLSNHFAVEVMCGAPSKFQDEKSTLKLPAQLKVTQLPATNFNQHHLLGRLANYFSFLCCVPLAILFHARVDLILVQTTPPLLSFAVSLACRVKRIPYIYVCQDLFPFTAIKSGLIHESFLTQCLADLNRSAIRHASYVVALGRDMAKRLKTCGAQEEQIKVIPNWTDVTPKAGIERDNPFAKAQQLTGCFVVMHAGNFGYVQDFDFLLEVAEHLKEDTQIKIVLIGGGAVRGAVAGKAKEKGLSNVYFLPFQERTEVSLVLGSADLQVVSLKKGLSGYSVPSKTYAILACGKALLGAVEKDSEVAYLIEEAQGGLVTGGKTAEAVAEEIKQLKSEPHRIKTWEENVRRFAQKKNFREAAFEAYERLIREASA</sequence>
<dbReference type="EMBL" id="PCVY01000055">
    <property type="protein sequence ID" value="PIQ85993.1"/>
    <property type="molecule type" value="Genomic_DNA"/>
</dbReference>
<dbReference type="CDD" id="cd03794">
    <property type="entry name" value="GT4_WbuB-like"/>
    <property type="match status" value="1"/>
</dbReference>
<evidence type="ECO:0008006" key="6">
    <source>
        <dbReference type="Google" id="ProtNLM"/>
    </source>
</evidence>
<dbReference type="InterPro" id="IPR028098">
    <property type="entry name" value="Glyco_trans_4-like_N"/>
</dbReference>
<keyword evidence="1" id="KW-0808">Transferase</keyword>
<comment type="caution">
    <text evidence="4">The sequence shown here is derived from an EMBL/GenBank/DDBJ whole genome shotgun (WGS) entry which is preliminary data.</text>
</comment>
<evidence type="ECO:0000313" key="4">
    <source>
        <dbReference type="EMBL" id="PIQ85993.1"/>
    </source>
</evidence>
<accession>A0A2H0LNI1</accession>
<dbReference type="Proteomes" id="UP000230859">
    <property type="component" value="Unassembled WGS sequence"/>
</dbReference>
<name>A0A2H0LNI1_9BACT</name>
<evidence type="ECO:0000259" key="2">
    <source>
        <dbReference type="Pfam" id="PF00534"/>
    </source>
</evidence>
<dbReference type="SUPFAM" id="SSF53756">
    <property type="entry name" value="UDP-Glycosyltransferase/glycogen phosphorylase"/>
    <property type="match status" value="1"/>
</dbReference>
<organism evidence="4 5">
    <name type="scientific">Candidatus Abzuiibacterium crystallinum</name>
    <dbReference type="NCBI Taxonomy" id="1974748"/>
    <lineage>
        <taxon>Bacteria</taxon>
        <taxon>Pseudomonadati</taxon>
        <taxon>Candidatus Omnitrophota</taxon>
        <taxon>Candidatus Abzuiibacterium</taxon>
    </lineage>
</organism>
<dbReference type="GO" id="GO:0016757">
    <property type="term" value="F:glycosyltransferase activity"/>
    <property type="evidence" value="ECO:0007669"/>
    <property type="project" value="InterPro"/>
</dbReference>